<evidence type="ECO:0000313" key="2">
    <source>
        <dbReference type="EMBL" id="KXJ90835.1"/>
    </source>
</evidence>
<dbReference type="EMBL" id="KQ964251">
    <property type="protein sequence ID" value="KXJ90835.1"/>
    <property type="molecule type" value="Genomic_DNA"/>
</dbReference>
<feature type="compositionally biased region" description="Polar residues" evidence="1">
    <location>
        <begin position="196"/>
        <end position="211"/>
    </location>
</feature>
<feature type="compositionally biased region" description="Basic and acidic residues" evidence="1">
    <location>
        <begin position="723"/>
        <end position="739"/>
    </location>
</feature>
<accession>A0A136J0X4</accession>
<feature type="region of interest" description="Disordered" evidence="1">
    <location>
        <begin position="196"/>
        <end position="244"/>
    </location>
</feature>
<dbReference type="OrthoDB" id="3870679at2759"/>
<feature type="compositionally biased region" description="Basic and acidic residues" evidence="1">
    <location>
        <begin position="418"/>
        <end position="427"/>
    </location>
</feature>
<feature type="region of interest" description="Disordered" evidence="1">
    <location>
        <begin position="262"/>
        <end position="294"/>
    </location>
</feature>
<feature type="region of interest" description="Disordered" evidence="1">
    <location>
        <begin position="329"/>
        <end position="359"/>
    </location>
</feature>
<dbReference type="STRING" id="196109.A0A136J0X4"/>
<feature type="compositionally biased region" description="Low complexity" evidence="1">
    <location>
        <begin position="150"/>
        <end position="160"/>
    </location>
</feature>
<feature type="region of interest" description="Disordered" evidence="1">
    <location>
        <begin position="80"/>
        <end position="160"/>
    </location>
</feature>
<feature type="compositionally biased region" description="Basic and acidic residues" evidence="1">
    <location>
        <begin position="903"/>
        <end position="925"/>
    </location>
</feature>
<dbReference type="AlphaFoldDB" id="A0A136J0X4"/>
<evidence type="ECO:0000313" key="3">
    <source>
        <dbReference type="Proteomes" id="UP000070501"/>
    </source>
</evidence>
<feature type="compositionally biased region" description="Basic residues" evidence="1">
    <location>
        <begin position="80"/>
        <end position="89"/>
    </location>
</feature>
<feature type="compositionally biased region" description="Polar residues" evidence="1">
    <location>
        <begin position="1"/>
        <end position="14"/>
    </location>
</feature>
<organism evidence="2 3">
    <name type="scientific">Microdochium bolleyi</name>
    <dbReference type="NCBI Taxonomy" id="196109"/>
    <lineage>
        <taxon>Eukaryota</taxon>
        <taxon>Fungi</taxon>
        <taxon>Dikarya</taxon>
        <taxon>Ascomycota</taxon>
        <taxon>Pezizomycotina</taxon>
        <taxon>Sordariomycetes</taxon>
        <taxon>Xylariomycetidae</taxon>
        <taxon>Xylariales</taxon>
        <taxon>Microdochiaceae</taxon>
        <taxon>Microdochium</taxon>
    </lineage>
</organism>
<keyword evidence="3" id="KW-1185">Reference proteome</keyword>
<dbReference type="Proteomes" id="UP000070501">
    <property type="component" value="Unassembled WGS sequence"/>
</dbReference>
<feature type="compositionally biased region" description="Basic and acidic residues" evidence="1">
    <location>
        <begin position="847"/>
        <end position="860"/>
    </location>
</feature>
<gene>
    <name evidence="2" type="ORF">Micbo1qcDRAFT_163479</name>
</gene>
<evidence type="ECO:0000256" key="1">
    <source>
        <dbReference type="SAM" id="MobiDB-lite"/>
    </source>
</evidence>
<dbReference type="InParanoid" id="A0A136J0X4"/>
<protein>
    <submittedName>
        <fullName evidence="2">Uncharacterized protein</fullName>
    </submittedName>
</protein>
<feature type="compositionally biased region" description="Basic and acidic residues" evidence="1">
    <location>
        <begin position="488"/>
        <end position="498"/>
    </location>
</feature>
<feature type="compositionally biased region" description="Polar residues" evidence="1">
    <location>
        <begin position="228"/>
        <end position="239"/>
    </location>
</feature>
<name>A0A136J0X4_9PEZI</name>
<feature type="region of interest" description="Disordered" evidence="1">
    <location>
        <begin position="488"/>
        <end position="510"/>
    </location>
</feature>
<feature type="compositionally biased region" description="Basic and acidic residues" evidence="1">
    <location>
        <begin position="627"/>
        <end position="637"/>
    </location>
</feature>
<reference evidence="3" key="1">
    <citation type="submission" date="2016-02" db="EMBL/GenBank/DDBJ databases">
        <title>Draft genome sequence of Microdochium bolleyi, a fungal endophyte of beachgrass.</title>
        <authorList>
            <consortium name="DOE Joint Genome Institute"/>
            <person name="David A.S."/>
            <person name="May G."/>
            <person name="Haridas S."/>
            <person name="Lim J."/>
            <person name="Wang M."/>
            <person name="Labutti K."/>
            <person name="Lipzen A."/>
            <person name="Barry K."/>
            <person name="Grigoriev I.V."/>
        </authorList>
    </citation>
    <scope>NUCLEOTIDE SEQUENCE [LARGE SCALE GENOMIC DNA]</scope>
    <source>
        <strain evidence="3">J235TASD1</strain>
    </source>
</reference>
<feature type="compositionally biased region" description="Acidic residues" evidence="1">
    <location>
        <begin position="672"/>
        <end position="689"/>
    </location>
</feature>
<sequence>MTVKPASSTGQRTPRSAPRRDPLSQLKQSSMGVGLGLDDGNLTPRTRQEFSAFDGDWASPQGEVEQEWDDNLNRNVMVRHRQPRVKAGRHREAVEDSVVAPTNATKAVRSLPLQERTRARSPPTSERGRSKAVKMPSGSETSASIDTKRSSAISSKSGASTVVEAAMVDSPPRRQKTLRHVKKQVGLRESIAHFSTTSSMTLSSRVQQDAGRQSRPPLRVLPGRAESIASTGTANSISSRKARRDVWKSGGIPVVVIPDRAASSRSVKAPSLRSTSSRQSRRSNSLSSAQGLGQMKDVVPSLDAPQFQSPRSMSMSGSSFVTDQLTMDYPPIVPRRTSSLSAPTSRNGSRAASLAGSRTGSLTAESLRAHNAVQNDAQSSVISPKIPVERHLSADTAATGLSPLHLQPVRSMESQRSGMEHRAHTDTNGDPFFGKRPATHNTPFSQASVETTGTGTVTHSIADVSEARVVSIFPHQNKSVLMVDHGSRQSEVTPERVEWQPGDDSEGLSTNNVLRAGTVADVPTSTQRGPVTPPQVPQIRMDDVDSPLRNPRAPPLPPMIHLTPATPSGLTPAHEQEDNMRDDYFAGPSRRPSLMRRALGLRKAPENSAPRRISLLRALSISRNIRQDTAENPDLGKAKGSVRSQYPTADDPPEDDSKLHPFWRPVSHDSDSEGSESEEWAYDFPDDVDQVYVYPPPQHRPPPRRRDSLSARLKNTFAILPVEDDRHYNKDDARDTDRRTIKRTPSGNLRVMRYPDNYEHESPPPPRRLSRRWSLSSKDRQDRPSTAPDAPQHRTWGPDKQIDDRGRRMFPGWQDKLGQMRPSSLQRRLSEHRRQKRTDALRQTISRPREVRDGVGEVIKRNSYKGSSGQWPQAQQQKQEQEQEQEQEQWQQEERQQATGRGGHNDGDMYDYPTRREGIRYGRRI</sequence>
<feature type="compositionally biased region" description="Low complexity" evidence="1">
    <location>
        <begin position="271"/>
        <end position="288"/>
    </location>
</feature>
<feature type="compositionally biased region" description="Polar residues" evidence="1">
    <location>
        <begin position="336"/>
        <end position="359"/>
    </location>
</feature>
<feature type="region of interest" description="Disordered" evidence="1">
    <location>
        <begin position="627"/>
        <end position="925"/>
    </location>
</feature>
<feature type="region of interest" description="Disordered" evidence="1">
    <location>
        <begin position="1"/>
        <end position="45"/>
    </location>
</feature>
<proteinExistence type="predicted"/>
<feature type="region of interest" description="Disordered" evidence="1">
    <location>
        <begin position="397"/>
        <end position="438"/>
    </location>
</feature>
<feature type="compositionally biased region" description="Basic and acidic residues" evidence="1">
    <location>
        <begin position="796"/>
        <end position="807"/>
    </location>
</feature>